<dbReference type="RefSeq" id="WP_034554738.1">
    <property type="nucleotide sequence ID" value="NZ_BAABZD010000004.1"/>
</dbReference>
<comment type="function">
    <text evidence="1">Catalyzes the hydrolytic cleavage of a subset of L-isoaspartyl (L-beta-aspartyl) dipeptides. Used to degrade proteins damaged by L-isoaspartyl residues formation.</text>
</comment>
<dbReference type="PANTHER" id="PTHR11647">
    <property type="entry name" value="HYDRANTOINASE/DIHYDROPYRIMIDINASE FAMILY MEMBER"/>
    <property type="match status" value="1"/>
</dbReference>
<evidence type="ECO:0000256" key="4">
    <source>
        <dbReference type="PIRSR" id="PIRSR001238-3"/>
    </source>
</evidence>
<keyword evidence="1 4" id="KW-0479">Metal-binding</keyword>
<dbReference type="GO" id="GO:0005737">
    <property type="term" value="C:cytoplasm"/>
    <property type="evidence" value="ECO:0007669"/>
    <property type="project" value="UniProtKB-SubCell"/>
</dbReference>
<accession>A0AAW5F4A3</accession>
<feature type="binding site" evidence="3">
    <location>
        <position position="230"/>
    </location>
    <ligand>
        <name>substrate</name>
    </ligand>
</feature>
<keyword evidence="1" id="KW-0482">Metalloprotease</keyword>
<evidence type="ECO:0000259" key="5">
    <source>
        <dbReference type="Pfam" id="PF01979"/>
    </source>
</evidence>
<evidence type="ECO:0000256" key="3">
    <source>
        <dbReference type="PIRSR" id="PIRSR001238-2"/>
    </source>
</evidence>
<comment type="PTM">
    <text evidence="1">Carboxylation allows a single lysine to coordinate two zinc ions.</text>
</comment>
<feature type="binding site" evidence="3">
    <location>
        <begin position="71"/>
        <end position="73"/>
    </location>
    <ligand>
        <name>substrate</name>
    </ligand>
</feature>
<name>A0AAW5F4A3_CLOSY</name>
<dbReference type="EMBL" id="JAINVB010000001">
    <property type="protein sequence ID" value="MCK0085887.1"/>
    <property type="molecule type" value="Genomic_DNA"/>
</dbReference>
<dbReference type="InterPro" id="IPR050378">
    <property type="entry name" value="Metallo-dep_Hydrolases_sf"/>
</dbReference>
<evidence type="ECO:0000256" key="1">
    <source>
        <dbReference type="PIRNR" id="PIRNR001238"/>
    </source>
</evidence>
<dbReference type="GO" id="GO:0008237">
    <property type="term" value="F:metallopeptidase activity"/>
    <property type="evidence" value="ECO:0007669"/>
    <property type="project" value="UniProtKB-KW"/>
</dbReference>
<feature type="binding site" evidence="4">
    <location>
        <position position="66"/>
    </location>
    <ligand>
        <name>Zn(2+)</name>
        <dbReference type="ChEBI" id="CHEBI:29105"/>
        <label>1</label>
        <note>catalytic</note>
    </ligand>
</feature>
<dbReference type="Gene3D" id="3.20.20.140">
    <property type="entry name" value="Metal-dependent hydrolases"/>
    <property type="match status" value="1"/>
</dbReference>
<evidence type="ECO:0000313" key="7">
    <source>
        <dbReference type="Proteomes" id="UP001203136"/>
    </source>
</evidence>
<proteinExistence type="inferred from homology"/>
<gene>
    <name evidence="6" type="primary">iadA</name>
    <name evidence="6" type="ORF">K5I21_08420</name>
</gene>
<feature type="binding site" evidence="3">
    <location>
        <position position="133"/>
    </location>
    <ligand>
        <name>substrate</name>
    </ligand>
</feature>
<feature type="domain" description="Amidohydrolase-related" evidence="5">
    <location>
        <begin position="55"/>
        <end position="380"/>
    </location>
</feature>
<dbReference type="GO" id="GO:0016810">
    <property type="term" value="F:hydrolase activity, acting on carbon-nitrogen (but not peptide) bonds"/>
    <property type="evidence" value="ECO:0007669"/>
    <property type="project" value="InterPro"/>
</dbReference>
<dbReference type="NCBIfam" id="TIGR01975">
    <property type="entry name" value="isoAsp_dipep"/>
    <property type="match status" value="1"/>
</dbReference>
<reference evidence="6" key="1">
    <citation type="journal article" date="2022" name="Cell Host Microbe">
        <title>Colonization of the live biotherapeutic product VE303 and modulation of the microbiota and metabolites in healthy volunteers.</title>
        <authorList>
            <person name="Dsouza M."/>
            <person name="Menon R."/>
            <person name="Crossette E."/>
            <person name="Bhattarai S.K."/>
            <person name="Schneider J."/>
            <person name="Kim Y.G."/>
            <person name="Reddy S."/>
            <person name="Caballero S."/>
            <person name="Felix C."/>
            <person name="Cornacchione L."/>
            <person name="Hendrickson J."/>
            <person name="Watson A.R."/>
            <person name="Minot S.S."/>
            <person name="Greenfield N."/>
            <person name="Schopf L."/>
            <person name="Szabady R."/>
            <person name="Patarroyo J."/>
            <person name="Smith W."/>
            <person name="Harrison P."/>
            <person name="Kuijper E.J."/>
            <person name="Kelly C.P."/>
            <person name="Olle B."/>
            <person name="Bobilev D."/>
            <person name="Silber J.L."/>
            <person name="Bucci V."/>
            <person name="Roberts B."/>
            <person name="Faith J."/>
            <person name="Norman J.M."/>
        </authorList>
    </citation>
    <scope>NUCLEOTIDE SEQUENCE</scope>
    <source>
        <strain evidence="6">VE303-04</strain>
    </source>
</reference>
<feature type="binding site" evidence="4">
    <location>
        <position position="227"/>
    </location>
    <ligand>
        <name>Zn(2+)</name>
        <dbReference type="ChEBI" id="CHEBI:29105"/>
        <label>2</label>
        <note>catalytic</note>
    </ligand>
</feature>
<dbReference type="GO" id="GO:0006508">
    <property type="term" value="P:proteolysis"/>
    <property type="evidence" value="ECO:0007669"/>
    <property type="project" value="UniProtKB-KW"/>
</dbReference>
<protein>
    <recommendedName>
        <fullName evidence="1">Isoaspartyl dipeptidase</fullName>
        <ecNumber evidence="1">3.4.19.-</ecNumber>
    </recommendedName>
</protein>
<keyword evidence="1 6" id="KW-0378">Hydrolase</keyword>
<keyword evidence="1 4" id="KW-0862">Zinc</keyword>
<dbReference type="InterPro" id="IPR032466">
    <property type="entry name" value="Metal_Hydrolase"/>
</dbReference>
<dbReference type="SUPFAM" id="SSF51556">
    <property type="entry name" value="Metallo-dependent hydrolases"/>
    <property type="match status" value="1"/>
</dbReference>
<dbReference type="SUPFAM" id="SSF51338">
    <property type="entry name" value="Composite domain of metallo-dependent hydrolases"/>
    <property type="match status" value="1"/>
</dbReference>
<feature type="binding site" evidence="3">
    <location>
        <position position="166"/>
    </location>
    <ligand>
        <name>substrate</name>
    </ligand>
</feature>
<dbReference type="InterPro" id="IPR010229">
    <property type="entry name" value="Pept_M38_dipep"/>
</dbReference>
<comment type="subcellular location">
    <subcellularLocation>
        <location evidence="1">Cytoplasm</location>
    </subcellularLocation>
</comment>
<organism evidence="6 7">
    <name type="scientific">Clostridium symbiosum</name>
    <name type="common">Bacteroides symbiosus</name>
    <dbReference type="NCBI Taxonomy" id="1512"/>
    <lineage>
        <taxon>Bacteria</taxon>
        <taxon>Bacillati</taxon>
        <taxon>Bacillota</taxon>
        <taxon>Clostridia</taxon>
        <taxon>Lachnospirales</taxon>
        <taxon>Lachnospiraceae</taxon>
        <taxon>Otoolea</taxon>
    </lineage>
</organism>
<keyword evidence="1" id="KW-0645">Protease</keyword>
<dbReference type="Pfam" id="PF01979">
    <property type="entry name" value="Amidohydro_1"/>
    <property type="match status" value="1"/>
</dbReference>
<evidence type="ECO:0000313" key="6">
    <source>
        <dbReference type="EMBL" id="MCK0085887.1"/>
    </source>
</evidence>
<comment type="similarity">
    <text evidence="1">Belongs to the peptidase M38 family.</text>
</comment>
<comment type="cofactor">
    <cofactor evidence="1 4">
        <name>Zn(2+)</name>
        <dbReference type="ChEBI" id="CHEBI:29105"/>
    </cofactor>
    <text evidence="1 4">Binds 2 Zn(2+) ions per subunit.</text>
</comment>
<sequence>MNGAMKLIRNARLYAPEDLGCMDVLIGGGKILRIGESLPAEEAYHVEVIDGSGKIMMPGLIDAHVHILGGGGEGGYRTRTPEIMLSDIICGGVTTVVGCLGTDGTTRTMTNLIAKARGLEEEGITAYIYTGSYQIPVRTLTGSVADDLILLDKVIGTGEIAISDHRSSQPTYEEFARIVADTRVGGILSGKAGIVNIHMGDGREQLDYLRRLLRESQIPASNMLPTHINRNKSLMSDGIDYARRLGGYIDLTTSSDPDFLDPDEVKASAGLKMALDAGVDAGHITFSSDGQGSLPVFDEKGNFRHLGVGKVSSLYREMKDAVLKDGVRLADALKTVTSNPAFLLKLKGKGRITEYADADLVLSASDTLEIDTVIAGGETVVSGGEVLKRGTFEY</sequence>
<dbReference type="PANTHER" id="PTHR11647:SF1">
    <property type="entry name" value="COLLAPSIN RESPONSE MEDIATOR PROTEIN"/>
    <property type="match status" value="1"/>
</dbReference>
<feature type="active site" description="Proton acceptor" evidence="2">
    <location>
        <position position="289"/>
    </location>
</feature>
<dbReference type="InterPro" id="IPR006680">
    <property type="entry name" value="Amidohydro-rel"/>
</dbReference>
<feature type="binding site" evidence="4">
    <location>
        <position position="289"/>
    </location>
    <ligand>
        <name>Zn(2+)</name>
        <dbReference type="ChEBI" id="CHEBI:29105"/>
        <label>1</label>
        <note>catalytic</note>
    </ligand>
</feature>
<comment type="caution">
    <text evidence="6">The sequence shown here is derived from an EMBL/GenBank/DDBJ whole genome shotgun (WGS) entry which is preliminary data.</text>
</comment>
<dbReference type="PIRSF" id="PIRSF001238">
    <property type="entry name" value="IadA"/>
    <property type="match status" value="1"/>
</dbReference>
<feature type="binding site" evidence="4">
    <location>
        <position position="198"/>
    </location>
    <ligand>
        <name>Zn(2+)</name>
        <dbReference type="ChEBI" id="CHEBI:29105"/>
        <label>2</label>
        <note>catalytic</note>
    </ligand>
</feature>
<dbReference type="Proteomes" id="UP001203136">
    <property type="component" value="Unassembled WGS sequence"/>
</dbReference>
<dbReference type="GO" id="GO:0008798">
    <property type="term" value="F:beta-aspartyl-peptidase activity"/>
    <property type="evidence" value="ECO:0007669"/>
    <property type="project" value="InterPro"/>
</dbReference>
<dbReference type="GO" id="GO:0046872">
    <property type="term" value="F:metal ion binding"/>
    <property type="evidence" value="ECO:0007669"/>
    <property type="project" value="UniProtKB-KW"/>
</dbReference>
<dbReference type="Gene3D" id="2.30.40.10">
    <property type="entry name" value="Urease, subunit C, domain 1"/>
    <property type="match status" value="1"/>
</dbReference>
<feature type="binding site" evidence="3">
    <location>
        <position position="293"/>
    </location>
    <ligand>
        <name>substrate</name>
    </ligand>
</feature>
<feature type="binding site" evidence="3">
    <location>
        <position position="102"/>
    </location>
    <ligand>
        <name>substrate</name>
    </ligand>
</feature>
<dbReference type="InterPro" id="IPR011059">
    <property type="entry name" value="Metal-dep_hydrolase_composite"/>
</dbReference>
<dbReference type="AlphaFoldDB" id="A0AAW5F4A3"/>
<feature type="binding site" evidence="4">
    <location>
        <position position="64"/>
    </location>
    <ligand>
        <name>Zn(2+)</name>
        <dbReference type="ChEBI" id="CHEBI:29105"/>
        <label>1</label>
        <note>catalytic</note>
    </ligand>
</feature>
<evidence type="ECO:0000256" key="2">
    <source>
        <dbReference type="PIRSR" id="PIRSR001238-1"/>
    </source>
</evidence>
<dbReference type="EC" id="3.4.19.-" evidence="1"/>